<dbReference type="GO" id="GO:0009228">
    <property type="term" value="P:thiamine biosynthetic process"/>
    <property type="evidence" value="ECO:0007669"/>
    <property type="project" value="UniProtKB-KW"/>
</dbReference>
<dbReference type="RefSeq" id="WP_255842446.1">
    <property type="nucleotide sequence ID" value="NZ_CP094358.1"/>
</dbReference>
<organism evidence="4 5">
    <name type="scientific">Abyssalbus ytuae</name>
    <dbReference type="NCBI Taxonomy" id="2926907"/>
    <lineage>
        <taxon>Bacteria</taxon>
        <taxon>Pseudomonadati</taxon>
        <taxon>Bacteroidota</taxon>
        <taxon>Flavobacteriia</taxon>
        <taxon>Flavobacteriales</taxon>
        <taxon>Flavobacteriaceae</taxon>
        <taxon>Abyssalbus</taxon>
    </lineage>
</organism>
<dbReference type="InterPro" id="IPR036206">
    <property type="entry name" value="ThiamineP_synth_sf"/>
</dbReference>
<feature type="domain" description="Thiamine phosphate synthase/TenI" evidence="3">
    <location>
        <begin position="11"/>
        <end position="194"/>
    </location>
</feature>
<dbReference type="Proteomes" id="UP000831290">
    <property type="component" value="Chromosome"/>
</dbReference>
<evidence type="ECO:0000256" key="1">
    <source>
        <dbReference type="ARBA" id="ARBA00004948"/>
    </source>
</evidence>
<name>A0A9E6ZSR4_9FLAO</name>
<dbReference type="Gene3D" id="3.20.20.70">
    <property type="entry name" value="Aldolase class I"/>
    <property type="match status" value="1"/>
</dbReference>
<dbReference type="GO" id="GO:0005737">
    <property type="term" value="C:cytoplasm"/>
    <property type="evidence" value="ECO:0007669"/>
    <property type="project" value="TreeGrafter"/>
</dbReference>
<dbReference type="PANTHER" id="PTHR20857:SF23">
    <property type="entry name" value="THIAMINE BIOSYNTHETIC BIFUNCTIONAL ENZYME"/>
    <property type="match status" value="1"/>
</dbReference>
<dbReference type="GO" id="GO:0004789">
    <property type="term" value="F:thiamine-phosphate diphosphorylase activity"/>
    <property type="evidence" value="ECO:0007669"/>
    <property type="project" value="TreeGrafter"/>
</dbReference>
<evidence type="ECO:0000313" key="4">
    <source>
        <dbReference type="EMBL" id="UOB17173.1"/>
    </source>
</evidence>
<reference evidence="4" key="1">
    <citation type="submission" date="2022-03" db="EMBL/GenBank/DDBJ databases">
        <title>Description of Abyssus ytuae gen. nov., sp. nov., a novel member of the family Flavobacteriaceae isolated from the sediment of Mariana Trench.</title>
        <authorList>
            <person name="Zhang J."/>
            <person name="Xu X."/>
        </authorList>
    </citation>
    <scope>NUCLEOTIDE SEQUENCE</scope>
    <source>
        <strain evidence="4">MT3330</strain>
    </source>
</reference>
<sequence>MIKNALKIGGVYLVIDPSLQKELLLEKLILALEGGVSMVQVWNNWSVNFTKKEKEQLIVSIHRVTQKFNVPLLINQEWKLLKNTGMEGIHFDDIPQNFDRIKSEIKKPFIAGITCSNNLETIQWAETNNLDYVSFCSVYPSASVSSCEIVKEETIIKARQITQMPVFLSGGINIQNIEKLNKYDFQGVAVISGILNSESPKQSASDYNKNLKDILK</sequence>
<accession>A0A9E6ZSR4</accession>
<dbReference type="PANTHER" id="PTHR20857">
    <property type="entry name" value="THIAMINE-PHOSPHATE PYROPHOSPHORYLASE"/>
    <property type="match status" value="1"/>
</dbReference>
<dbReference type="InterPro" id="IPR013785">
    <property type="entry name" value="Aldolase_TIM"/>
</dbReference>
<dbReference type="AlphaFoldDB" id="A0A9E6ZSR4"/>
<gene>
    <name evidence="4" type="ORF">MQE35_15705</name>
</gene>
<dbReference type="InterPro" id="IPR022998">
    <property type="entry name" value="ThiamineP_synth_TenI"/>
</dbReference>
<evidence type="ECO:0000256" key="2">
    <source>
        <dbReference type="ARBA" id="ARBA00022977"/>
    </source>
</evidence>
<keyword evidence="2" id="KW-0784">Thiamine biosynthesis</keyword>
<dbReference type="SUPFAM" id="SSF51391">
    <property type="entry name" value="Thiamin phosphate synthase"/>
    <property type="match status" value="1"/>
</dbReference>
<proteinExistence type="predicted"/>
<dbReference type="EMBL" id="CP094358">
    <property type="protein sequence ID" value="UOB17173.1"/>
    <property type="molecule type" value="Genomic_DNA"/>
</dbReference>
<keyword evidence="5" id="KW-1185">Reference proteome</keyword>
<evidence type="ECO:0000259" key="3">
    <source>
        <dbReference type="Pfam" id="PF02581"/>
    </source>
</evidence>
<dbReference type="Pfam" id="PF02581">
    <property type="entry name" value="TMP-TENI"/>
    <property type="match status" value="1"/>
</dbReference>
<protein>
    <submittedName>
        <fullName evidence="4">Thiamine phosphate synthase</fullName>
    </submittedName>
</protein>
<comment type="pathway">
    <text evidence="1">Cofactor biosynthesis; thiamine diphosphate biosynthesis.</text>
</comment>
<evidence type="ECO:0000313" key="5">
    <source>
        <dbReference type="Proteomes" id="UP000831290"/>
    </source>
</evidence>
<dbReference type="KEGG" id="fbm:MQE35_15705"/>
<dbReference type="CDD" id="cd00564">
    <property type="entry name" value="TMP_TenI"/>
    <property type="match status" value="1"/>
</dbReference>